<dbReference type="OrthoDB" id="7021751at2"/>
<keyword evidence="3" id="KW-1185">Reference proteome</keyword>
<organism evidence="2 3">
    <name type="scientific">Microvirga vignae</name>
    <dbReference type="NCBI Taxonomy" id="1225564"/>
    <lineage>
        <taxon>Bacteria</taxon>
        <taxon>Pseudomonadati</taxon>
        <taxon>Pseudomonadota</taxon>
        <taxon>Alphaproteobacteria</taxon>
        <taxon>Hyphomicrobiales</taxon>
        <taxon>Methylobacteriaceae</taxon>
        <taxon>Microvirga</taxon>
    </lineage>
</organism>
<dbReference type="Pfam" id="PF18860">
    <property type="entry name" value="AbiJ_NTD3"/>
    <property type="match status" value="1"/>
</dbReference>
<dbReference type="InterPro" id="IPR041427">
    <property type="entry name" value="AbiJ-NTD3"/>
</dbReference>
<evidence type="ECO:0000313" key="3">
    <source>
        <dbReference type="Proteomes" id="UP000035489"/>
    </source>
</evidence>
<evidence type="ECO:0000259" key="1">
    <source>
        <dbReference type="Pfam" id="PF18860"/>
    </source>
</evidence>
<name>A0A0H1RA06_9HYPH</name>
<evidence type="ECO:0000313" key="2">
    <source>
        <dbReference type="EMBL" id="KLK91879.1"/>
    </source>
</evidence>
<feature type="domain" description="AbiJ-NTD3" evidence="1">
    <location>
        <begin position="90"/>
        <end position="251"/>
    </location>
</feature>
<protein>
    <recommendedName>
        <fullName evidence="1">AbiJ-NTD3 domain-containing protein</fullName>
    </recommendedName>
</protein>
<dbReference type="AlphaFoldDB" id="A0A0H1RA06"/>
<dbReference type="PATRIC" id="fig|1225564.3.peg.4587"/>
<accession>A0A0H1RA06</accession>
<proteinExistence type="predicted"/>
<dbReference type="RefSeq" id="WP_047190289.1">
    <property type="nucleotide sequence ID" value="NZ_LCYG01000043.1"/>
</dbReference>
<gene>
    <name evidence="2" type="ORF">AA309_17380</name>
</gene>
<sequence length="457" mass="50466">MLNPGNNALALRIAETLKNRCTHETLPGAAEDAGFSLGEAVSKRDRVLAGLKTADRKTLGAIAQRIGTRFADFNLEETGCLVLEEGEPPITEITRRDIAKAFGHDLAGERLIDEVLKPLWPIDSMGVGFISGRSLTQQIVQHMVLNPTDWDAEQLFGELGAFTCSRSRFARLLEAVMHPLARRGAEAQRLASELNEILRRDGYRLEFSGEASGYPGYGLSRLHRGVAGAPKNLIFASTGPKPELGFADAVNNDIVILAGAEHCLVFDRPISRHGLLWSELVGWWSEQQPDERDAAKSLGLRLRASLASLGEQGLFDTYFRRYRPMLESALPALVPQVYLHYDPAVVRALKHRASFPRQRMDFLLLLPNRARVVIEVDGQHHFSRNDRPSLPAYAEMVSADRDLRLAGYEIYRFGANELVGAGAQALIERFFDRLFQLHGVGSTGTAAPPHVGSEASR</sequence>
<reference evidence="2 3" key="1">
    <citation type="submission" date="2015-05" db="EMBL/GenBank/DDBJ databases">
        <title>Draft genome sequence of Microvirga vignae strain BR3299, a novel nitrogen fixing bacteria isolated from Brazil semi-aired region.</title>
        <authorList>
            <person name="Zilli J.E."/>
            <person name="Passos S.R."/>
            <person name="Leite J."/>
            <person name="Baldani J.I."/>
            <person name="Xavier G.R."/>
            <person name="Rumjaneck N.G."/>
            <person name="Simoes-Araujo J.L."/>
        </authorList>
    </citation>
    <scope>NUCLEOTIDE SEQUENCE [LARGE SCALE GENOMIC DNA]</scope>
    <source>
        <strain evidence="2 3">BR3299</strain>
    </source>
</reference>
<comment type="caution">
    <text evidence="2">The sequence shown here is derived from an EMBL/GenBank/DDBJ whole genome shotgun (WGS) entry which is preliminary data.</text>
</comment>
<dbReference type="STRING" id="1225564.AA309_17380"/>
<dbReference type="EMBL" id="LCYG01000043">
    <property type="protein sequence ID" value="KLK91879.1"/>
    <property type="molecule type" value="Genomic_DNA"/>
</dbReference>
<dbReference type="Proteomes" id="UP000035489">
    <property type="component" value="Unassembled WGS sequence"/>
</dbReference>